<comment type="caution">
    <text evidence="2">The sequence shown here is derived from an EMBL/GenBank/DDBJ whole genome shotgun (WGS) entry which is preliminary data.</text>
</comment>
<dbReference type="PANTHER" id="PTHR30336">
    <property type="entry name" value="INNER MEMBRANE PROTEIN, PROBABLE PERMEASE"/>
    <property type="match status" value="1"/>
</dbReference>
<dbReference type="GO" id="GO:0005886">
    <property type="term" value="C:plasma membrane"/>
    <property type="evidence" value="ECO:0007669"/>
    <property type="project" value="TreeGrafter"/>
</dbReference>
<evidence type="ECO:0000259" key="1">
    <source>
        <dbReference type="Pfam" id="PF02698"/>
    </source>
</evidence>
<reference evidence="2 3" key="1">
    <citation type="journal article" date="2019" name="Appl. Environ. Microbiol.">
        <title>Environmental Evidence and Genomic Insight of Iron-oxidizing Bacteria Preference Towards More Corrosion Resistant Stainless Steel at Higher Salinities.</title>
        <authorList>
            <person name="Garrison C.E."/>
            <person name="Price K.A."/>
            <person name="Field E.K."/>
        </authorList>
    </citation>
    <scope>NUCLEOTIDE SEQUENCE [LARGE SCALE GENOMIC DNA]</scope>
    <source>
        <strain evidence="2 3">P3</strain>
    </source>
</reference>
<evidence type="ECO:0000313" key="2">
    <source>
        <dbReference type="EMBL" id="TLS66261.1"/>
    </source>
</evidence>
<proteinExistence type="predicted"/>
<protein>
    <submittedName>
        <fullName evidence="2">YdcF family protein</fullName>
    </submittedName>
</protein>
<dbReference type="EMBL" id="VBRY01000010">
    <property type="protein sequence ID" value="TLS66261.1"/>
    <property type="molecule type" value="Genomic_DNA"/>
</dbReference>
<dbReference type="InterPro" id="IPR003848">
    <property type="entry name" value="DUF218"/>
</dbReference>
<dbReference type="RefSeq" id="WP_138239792.1">
    <property type="nucleotide sequence ID" value="NZ_VBRY01000010.1"/>
</dbReference>
<name>A0A5R9GHJ7_9PROT</name>
<dbReference type="AlphaFoldDB" id="A0A5R9GHJ7"/>
<dbReference type="InterPro" id="IPR051599">
    <property type="entry name" value="Cell_Envelope_Assoc"/>
</dbReference>
<evidence type="ECO:0000313" key="3">
    <source>
        <dbReference type="Proteomes" id="UP000306585"/>
    </source>
</evidence>
<dbReference type="PANTHER" id="PTHR30336:SF4">
    <property type="entry name" value="ENVELOPE BIOGENESIS FACTOR ELYC"/>
    <property type="match status" value="1"/>
</dbReference>
<dbReference type="GO" id="GO:0043164">
    <property type="term" value="P:Gram-negative-bacterium-type cell wall biogenesis"/>
    <property type="evidence" value="ECO:0007669"/>
    <property type="project" value="TreeGrafter"/>
</dbReference>
<dbReference type="Gene3D" id="3.40.50.620">
    <property type="entry name" value="HUPs"/>
    <property type="match status" value="1"/>
</dbReference>
<sequence length="259" mass="28547">MGLLISKVVAQLLLPPGGLVLAGVLGFVLRRHLAGRILLSGSFLLLWLLSTEPVRDMLLHPLEQRYAALADQQLASLAGSETAIVVLGGGLYEKAPEYGGRDMLHNEALMRTLYGADLAVKGGLDIYVTGGVLEPDRSEPEGAVMARMLVRFGVDSQRIHAESQALTTWENGTYIHDLTTKAGVKQIILVTTAWHMPRSVWVFESLGMHVIAAPCDYVAKQTPYDVRSYFPRWNVLADSGNALHEYLGLLWYRLSRHSQ</sequence>
<keyword evidence="3" id="KW-1185">Reference proteome</keyword>
<gene>
    <name evidence="2" type="ORF">FEF65_10610</name>
</gene>
<dbReference type="CDD" id="cd06259">
    <property type="entry name" value="YdcF-like"/>
    <property type="match status" value="1"/>
</dbReference>
<dbReference type="Proteomes" id="UP000306585">
    <property type="component" value="Unassembled WGS sequence"/>
</dbReference>
<organism evidence="2 3">
    <name type="scientific">Mariprofundus erugo</name>
    <dbReference type="NCBI Taxonomy" id="2528639"/>
    <lineage>
        <taxon>Bacteria</taxon>
        <taxon>Pseudomonadati</taxon>
        <taxon>Pseudomonadota</taxon>
        <taxon>Candidatius Mariprofundia</taxon>
        <taxon>Mariprofundales</taxon>
        <taxon>Mariprofundaceae</taxon>
        <taxon>Mariprofundus</taxon>
    </lineage>
</organism>
<dbReference type="Pfam" id="PF02698">
    <property type="entry name" value="DUF218"/>
    <property type="match status" value="1"/>
</dbReference>
<dbReference type="GO" id="GO:0000270">
    <property type="term" value="P:peptidoglycan metabolic process"/>
    <property type="evidence" value="ECO:0007669"/>
    <property type="project" value="TreeGrafter"/>
</dbReference>
<dbReference type="InterPro" id="IPR014729">
    <property type="entry name" value="Rossmann-like_a/b/a_fold"/>
</dbReference>
<accession>A0A5R9GHJ7</accession>
<feature type="domain" description="DUF218" evidence="1">
    <location>
        <begin position="83"/>
        <end position="248"/>
    </location>
</feature>